<evidence type="ECO:0000313" key="1">
    <source>
        <dbReference type="EMBL" id="ODQ80091.1"/>
    </source>
</evidence>
<reference evidence="2" key="1">
    <citation type="submission" date="2016-05" db="EMBL/GenBank/DDBJ databases">
        <title>Comparative genomics of biotechnologically important yeasts.</title>
        <authorList>
            <consortium name="DOE Joint Genome Institute"/>
            <person name="Riley R."/>
            <person name="Haridas S."/>
            <person name="Wolfe K.H."/>
            <person name="Lopes M.R."/>
            <person name="Hittinger C.T."/>
            <person name="Goker M."/>
            <person name="Salamov A."/>
            <person name="Wisecaver J."/>
            <person name="Long T.M."/>
            <person name="Aerts A.L."/>
            <person name="Barry K."/>
            <person name="Choi C."/>
            <person name="Clum A."/>
            <person name="Coughlan A.Y."/>
            <person name="Deshpande S."/>
            <person name="Douglass A.P."/>
            <person name="Hanson S.J."/>
            <person name="Klenk H.-P."/>
            <person name="Labutti K."/>
            <person name="Lapidus A."/>
            <person name="Lindquist E."/>
            <person name="Lipzen A."/>
            <person name="Meier-Kolthoff J.P."/>
            <person name="Ohm R.A."/>
            <person name="Otillar R.P."/>
            <person name="Pangilinan J."/>
            <person name="Peng Y."/>
            <person name="Rokas A."/>
            <person name="Rosa C.A."/>
            <person name="Scheuner C."/>
            <person name="Sibirny A.A."/>
            <person name="Slot J.C."/>
            <person name="Stielow J.B."/>
            <person name="Sun H."/>
            <person name="Kurtzman C.P."/>
            <person name="Blackwell M."/>
            <person name="Grigoriev I.V."/>
            <person name="Jeffries T.W."/>
        </authorList>
    </citation>
    <scope>NUCLEOTIDE SEQUENCE [LARGE SCALE GENOMIC DNA]</scope>
    <source>
        <strain evidence="2">NRRL Y-12698</strain>
    </source>
</reference>
<evidence type="ECO:0000313" key="2">
    <source>
        <dbReference type="Proteomes" id="UP000094336"/>
    </source>
</evidence>
<dbReference type="OrthoDB" id="4088185at2759"/>
<protein>
    <submittedName>
        <fullName evidence="1">Uncharacterized protein</fullName>
    </submittedName>
</protein>
<gene>
    <name evidence="1" type="ORF">BABINDRAFT_25760</name>
</gene>
<name>A0A1E3QQY8_9ASCO</name>
<sequence length="67" mass="8082">IARLKQKMLSTHKLISTMTLLQSTYLKLCKEFNYLLEKFNKNEKAKIMLIQENKELRILLKELLDER</sequence>
<proteinExistence type="predicted"/>
<dbReference type="AlphaFoldDB" id="A0A1E3QQY8"/>
<feature type="non-terminal residue" evidence="1">
    <location>
        <position position="67"/>
    </location>
</feature>
<dbReference type="RefSeq" id="XP_018985419.1">
    <property type="nucleotide sequence ID" value="XM_019131364.1"/>
</dbReference>
<dbReference type="STRING" id="984486.A0A1E3QQY8"/>
<organism evidence="1 2">
    <name type="scientific">Babjeviella inositovora NRRL Y-12698</name>
    <dbReference type="NCBI Taxonomy" id="984486"/>
    <lineage>
        <taxon>Eukaryota</taxon>
        <taxon>Fungi</taxon>
        <taxon>Dikarya</taxon>
        <taxon>Ascomycota</taxon>
        <taxon>Saccharomycotina</taxon>
        <taxon>Pichiomycetes</taxon>
        <taxon>Serinales incertae sedis</taxon>
        <taxon>Babjeviella</taxon>
    </lineage>
</organism>
<dbReference type="GeneID" id="30149217"/>
<accession>A0A1E3QQY8</accession>
<dbReference type="EMBL" id="KV454430">
    <property type="protein sequence ID" value="ODQ80091.1"/>
    <property type="molecule type" value="Genomic_DNA"/>
</dbReference>
<feature type="non-terminal residue" evidence="1">
    <location>
        <position position="1"/>
    </location>
</feature>
<keyword evidence="2" id="KW-1185">Reference proteome</keyword>
<dbReference type="Proteomes" id="UP000094336">
    <property type="component" value="Unassembled WGS sequence"/>
</dbReference>